<gene>
    <name evidence="1" type="ORF">GALMADRAFT_779963</name>
</gene>
<keyword evidence="2" id="KW-1185">Reference proteome</keyword>
<dbReference type="EMBL" id="KL142391">
    <property type="protein sequence ID" value="KDR71793.1"/>
    <property type="molecule type" value="Genomic_DNA"/>
</dbReference>
<proteinExistence type="predicted"/>
<organism evidence="1 2">
    <name type="scientific">Galerina marginata (strain CBS 339.88)</name>
    <dbReference type="NCBI Taxonomy" id="685588"/>
    <lineage>
        <taxon>Eukaryota</taxon>
        <taxon>Fungi</taxon>
        <taxon>Dikarya</taxon>
        <taxon>Basidiomycota</taxon>
        <taxon>Agaricomycotina</taxon>
        <taxon>Agaricomycetes</taxon>
        <taxon>Agaricomycetidae</taxon>
        <taxon>Agaricales</taxon>
        <taxon>Agaricineae</taxon>
        <taxon>Strophariaceae</taxon>
        <taxon>Galerina</taxon>
    </lineage>
</organism>
<name>A0A067SYE3_GALM3</name>
<evidence type="ECO:0000313" key="1">
    <source>
        <dbReference type="EMBL" id="KDR71793.1"/>
    </source>
</evidence>
<dbReference type="Proteomes" id="UP000027222">
    <property type="component" value="Unassembled WGS sequence"/>
</dbReference>
<dbReference type="AlphaFoldDB" id="A0A067SYE3"/>
<accession>A0A067SYE3</accession>
<protein>
    <submittedName>
        <fullName evidence="1">Uncharacterized protein</fullName>
    </submittedName>
</protein>
<dbReference type="HOGENOM" id="CLU_2740187_0_0_1"/>
<evidence type="ECO:0000313" key="2">
    <source>
        <dbReference type="Proteomes" id="UP000027222"/>
    </source>
</evidence>
<reference evidence="2" key="1">
    <citation type="journal article" date="2014" name="Proc. Natl. Acad. Sci. U.S.A.">
        <title>Extensive sampling of basidiomycete genomes demonstrates inadequacy of the white-rot/brown-rot paradigm for wood decay fungi.</title>
        <authorList>
            <person name="Riley R."/>
            <person name="Salamov A.A."/>
            <person name="Brown D.W."/>
            <person name="Nagy L.G."/>
            <person name="Floudas D."/>
            <person name="Held B.W."/>
            <person name="Levasseur A."/>
            <person name="Lombard V."/>
            <person name="Morin E."/>
            <person name="Otillar R."/>
            <person name="Lindquist E.A."/>
            <person name="Sun H."/>
            <person name="LaButti K.M."/>
            <person name="Schmutz J."/>
            <person name="Jabbour D."/>
            <person name="Luo H."/>
            <person name="Baker S.E."/>
            <person name="Pisabarro A.G."/>
            <person name="Walton J.D."/>
            <person name="Blanchette R.A."/>
            <person name="Henrissat B."/>
            <person name="Martin F."/>
            <person name="Cullen D."/>
            <person name="Hibbett D.S."/>
            <person name="Grigoriev I.V."/>
        </authorList>
    </citation>
    <scope>NUCLEOTIDE SEQUENCE [LARGE SCALE GENOMIC DNA]</scope>
    <source>
        <strain evidence="2">CBS 339.88</strain>
    </source>
</reference>
<sequence length="71" mass="8069">MTLSSEPRTCFSWLLEMRQEFFALNRLKLPTQPTTMRVLTLSSLTLSCVPIFQENAFGIAFAWLSQVTPTA</sequence>